<evidence type="ECO:0008006" key="4">
    <source>
        <dbReference type="Google" id="ProtNLM"/>
    </source>
</evidence>
<keyword evidence="1" id="KW-1133">Transmembrane helix</keyword>
<accession>A0A1B8G941</accession>
<gene>
    <name evidence="2" type="ORF">VE01_09385</name>
</gene>
<dbReference type="OrthoDB" id="6499973at2759"/>
<dbReference type="Proteomes" id="UP000091956">
    <property type="component" value="Unassembled WGS sequence"/>
</dbReference>
<feature type="transmembrane region" description="Helical" evidence="1">
    <location>
        <begin position="30"/>
        <end position="51"/>
    </location>
</feature>
<dbReference type="GeneID" id="28842771"/>
<evidence type="ECO:0000313" key="2">
    <source>
        <dbReference type="EMBL" id="OBT92342.1"/>
    </source>
</evidence>
<proteinExistence type="predicted"/>
<reference evidence="2 3" key="1">
    <citation type="submission" date="2016-03" db="EMBL/GenBank/DDBJ databases">
        <title>Comparative genomics of Pseudogymnoascus destructans, the fungus causing white-nose syndrome of bats.</title>
        <authorList>
            <person name="Palmer J.M."/>
            <person name="Drees K.P."/>
            <person name="Foster J.T."/>
            <person name="Lindner D.L."/>
        </authorList>
    </citation>
    <scope>NUCLEOTIDE SEQUENCE [LARGE SCALE GENOMIC DNA]</scope>
    <source>
        <strain evidence="2 3">UAMH 10579</strain>
    </source>
</reference>
<evidence type="ECO:0000313" key="3">
    <source>
        <dbReference type="Proteomes" id="UP000091956"/>
    </source>
</evidence>
<sequence length="61" mass="6582">MGFLMGALALTSLFGTPISGKLVGSYGYLSLSIFTGISLVVGSILIFWARLRLNRNIFAKQ</sequence>
<name>A0A1B8G941_9PEZI</name>
<organism evidence="2 3">
    <name type="scientific">Pseudogymnoascus verrucosus</name>
    <dbReference type="NCBI Taxonomy" id="342668"/>
    <lineage>
        <taxon>Eukaryota</taxon>
        <taxon>Fungi</taxon>
        <taxon>Dikarya</taxon>
        <taxon>Ascomycota</taxon>
        <taxon>Pezizomycotina</taxon>
        <taxon>Leotiomycetes</taxon>
        <taxon>Thelebolales</taxon>
        <taxon>Thelebolaceae</taxon>
        <taxon>Pseudogymnoascus</taxon>
    </lineage>
</organism>
<keyword evidence="3" id="KW-1185">Reference proteome</keyword>
<dbReference type="AlphaFoldDB" id="A0A1B8G941"/>
<dbReference type="EMBL" id="KV460269">
    <property type="protein sequence ID" value="OBT92342.1"/>
    <property type="molecule type" value="Genomic_DNA"/>
</dbReference>
<dbReference type="RefSeq" id="XP_018126075.1">
    <property type="nucleotide sequence ID" value="XM_018278799.2"/>
</dbReference>
<keyword evidence="1" id="KW-0472">Membrane</keyword>
<keyword evidence="1" id="KW-0812">Transmembrane</keyword>
<protein>
    <recommendedName>
        <fullName evidence="4">Major facilitator superfamily (MFS) profile domain-containing protein</fullName>
    </recommendedName>
</protein>
<reference evidence="3" key="2">
    <citation type="journal article" date="2018" name="Nat. Commun.">
        <title>Extreme sensitivity to ultraviolet light in the fungal pathogen causing white-nose syndrome of bats.</title>
        <authorList>
            <person name="Palmer J.M."/>
            <person name="Drees K.P."/>
            <person name="Foster J.T."/>
            <person name="Lindner D.L."/>
        </authorList>
    </citation>
    <scope>NUCLEOTIDE SEQUENCE [LARGE SCALE GENOMIC DNA]</scope>
    <source>
        <strain evidence="3">UAMH 10579</strain>
    </source>
</reference>
<evidence type="ECO:0000256" key="1">
    <source>
        <dbReference type="SAM" id="Phobius"/>
    </source>
</evidence>